<evidence type="ECO:0000313" key="2">
    <source>
        <dbReference type="EMBL" id="GBP96768.1"/>
    </source>
</evidence>
<dbReference type="OrthoDB" id="7482566at2759"/>
<comment type="caution">
    <text evidence="2">The sequence shown here is derived from an EMBL/GenBank/DDBJ whole genome shotgun (WGS) entry which is preliminary data.</text>
</comment>
<dbReference type="Proteomes" id="UP000299102">
    <property type="component" value="Unassembled WGS sequence"/>
</dbReference>
<organism evidence="2 3">
    <name type="scientific">Eumeta variegata</name>
    <name type="common">Bagworm moth</name>
    <name type="synonym">Eumeta japonica</name>
    <dbReference type="NCBI Taxonomy" id="151549"/>
    <lineage>
        <taxon>Eukaryota</taxon>
        <taxon>Metazoa</taxon>
        <taxon>Ecdysozoa</taxon>
        <taxon>Arthropoda</taxon>
        <taxon>Hexapoda</taxon>
        <taxon>Insecta</taxon>
        <taxon>Pterygota</taxon>
        <taxon>Neoptera</taxon>
        <taxon>Endopterygota</taxon>
        <taxon>Lepidoptera</taxon>
        <taxon>Glossata</taxon>
        <taxon>Ditrysia</taxon>
        <taxon>Tineoidea</taxon>
        <taxon>Psychidae</taxon>
        <taxon>Oiketicinae</taxon>
        <taxon>Eumeta</taxon>
    </lineage>
</organism>
<accession>A0A4C2A9I1</accession>
<evidence type="ECO:0000313" key="3">
    <source>
        <dbReference type="Proteomes" id="UP000299102"/>
    </source>
</evidence>
<name>A0A4C2A9I1_EUMVA</name>
<feature type="region of interest" description="Disordered" evidence="1">
    <location>
        <begin position="1"/>
        <end position="27"/>
    </location>
</feature>
<evidence type="ECO:0000256" key="1">
    <source>
        <dbReference type="SAM" id="MobiDB-lite"/>
    </source>
</evidence>
<proteinExistence type="predicted"/>
<protein>
    <submittedName>
        <fullName evidence="2">Uncharacterized protein</fullName>
    </submittedName>
</protein>
<dbReference type="AlphaFoldDB" id="A0A4C2A9I1"/>
<keyword evidence="3" id="KW-1185">Reference proteome</keyword>
<gene>
    <name evidence="2" type="ORF">EVAR_90881_1</name>
</gene>
<sequence length="111" mass="12500">MPTVDQKEESDETEAKDDKSIDLRKSSIKLETSTPRKLFEEDTIVNQSSSASGSDNEDEFTHKLQILKIVLATCHSWRVVMKGIDDLWQADLVEMGNYSAENKTIGFADCD</sequence>
<dbReference type="EMBL" id="BGZK01002832">
    <property type="protein sequence ID" value="GBP96768.1"/>
    <property type="molecule type" value="Genomic_DNA"/>
</dbReference>
<feature type="compositionally biased region" description="Basic and acidic residues" evidence="1">
    <location>
        <begin position="16"/>
        <end position="25"/>
    </location>
</feature>
<reference evidence="2 3" key="1">
    <citation type="journal article" date="2019" name="Commun. Biol.">
        <title>The bagworm genome reveals a unique fibroin gene that provides high tensile strength.</title>
        <authorList>
            <person name="Kono N."/>
            <person name="Nakamura H."/>
            <person name="Ohtoshi R."/>
            <person name="Tomita M."/>
            <person name="Numata K."/>
            <person name="Arakawa K."/>
        </authorList>
    </citation>
    <scope>NUCLEOTIDE SEQUENCE [LARGE SCALE GENOMIC DNA]</scope>
</reference>